<dbReference type="NCBIfam" id="TIGR01256">
    <property type="entry name" value="modA"/>
    <property type="match status" value="1"/>
</dbReference>
<accession>A0ABY4W9T3</accession>
<protein>
    <submittedName>
        <fullName evidence="5">Molybdate ABC transporter substrate-binding protein</fullName>
    </submittedName>
</protein>
<dbReference type="EMBL" id="CP098755">
    <property type="protein sequence ID" value="USG63684.1"/>
    <property type="molecule type" value="Genomic_DNA"/>
</dbReference>
<dbReference type="PANTHER" id="PTHR30632:SF0">
    <property type="entry name" value="SULFATE-BINDING PROTEIN"/>
    <property type="match status" value="1"/>
</dbReference>
<dbReference type="Proteomes" id="UP001056500">
    <property type="component" value="Chromosome"/>
</dbReference>
<evidence type="ECO:0000313" key="5">
    <source>
        <dbReference type="EMBL" id="USG63684.1"/>
    </source>
</evidence>
<evidence type="ECO:0000256" key="3">
    <source>
        <dbReference type="ARBA" id="ARBA00022729"/>
    </source>
</evidence>
<organism evidence="5 6">
    <name type="scientific">Brevibacillus ruminantium</name>
    <dbReference type="NCBI Taxonomy" id="2950604"/>
    <lineage>
        <taxon>Bacteria</taxon>
        <taxon>Bacillati</taxon>
        <taxon>Bacillota</taxon>
        <taxon>Bacilli</taxon>
        <taxon>Bacillales</taxon>
        <taxon>Paenibacillaceae</taxon>
        <taxon>Brevibacillus</taxon>
    </lineage>
</organism>
<dbReference type="InterPro" id="IPR050682">
    <property type="entry name" value="ModA/WtpA"/>
</dbReference>
<dbReference type="CDD" id="cd13537">
    <property type="entry name" value="PBP2_YvgL_like"/>
    <property type="match status" value="1"/>
</dbReference>
<gene>
    <name evidence="5" type="primary">modA</name>
    <name evidence="5" type="ORF">NDK47_16040</name>
</gene>
<name>A0ABY4W9T3_9BACL</name>
<evidence type="ECO:0000256" key="4">
    <source>
        <dbReference type="SAM" id="SignalP"/>
    </source>
</evidence>
<dbReference type="InterPro" id="IPR041879">
    <property type="entry name" value="YvgL-like_PBP2"/>
</dbReference>
<keyword evidence="6" id="KW-1185">Reference proteome</keyword>
<dbReference type="SUPFAM" id="SSF53850">
    <property type="entry name" value="Periplasmic binding protein-like II"/>
    <property type="match status" value="1"/>
</dbReference>
<proteinExistence type="inferred from homology"/>
<evidence type="ECO:0000313" key="6">
    <source>
        <dbReference type="Proteomes" id="UP001056500"/>
    </source>
</evidence>
<keyword evidence="2" id="KW-0479">Metal-binding</keyword>
<sequence length="276" mass="29666">MFLSLYKRTGFFTLLLASLLMAVVGCSPQAAQPPAAEPAPQQAQTPASEIELMVSAAASLTDALNEIKPLFEQQHQGVKLTYILGSSGKLATQIEQGAPSDLFLSASKKDMDTLEEKQLILKESRSDFTKNELVLVVGKDSPLSVSSFEELGSDSIKHLAVGQPDSVPAGRYAKEALEHLKLWEPVSAKLVFGSDVRQVLTFVESGNAEAGIVYGSDAATSEKVKVVATANADWHKPIVYPGAVIASSQHQDVAQAFLSFLLSDQGKEILQKYGFR</sequence>
<feature type="chain" id="PRO_5045543132" evidence="4">
    <location>
        <begin position="23"/>
        <end position="276"/>
    </location>
</feature>
<reference evidence="5" key="1">
    <citation type="submission" date="2022-06" db="EMBL/GenBank/DDBJ databases">
        <title>Genome sequencing of Brevibacillus sp. BB3-R1.</title>
        <authorList>
            <person name="Heo J."/>
            <person name="Lee D."/>
            <person name="Won M."/>
            <person name="Han B.-H."/>
            <person name="Hong S.-B."/>
            <person name="Kwon S.-W."/>
        </authorList>
    </citation>
    <scope>NUCLEOTIDE SEQUENCE</scope>
    <source>
        <strain evidence="5">BB3-R1</strain>
    </source>
</reference>
<comment type="similarity">
    <text evidence="1">Belongs to the bacterial solute-binding protein ModA family.</text>
</comment>
<dbReference type="PANTHER" id="PTHR30632">
    <property type="entry name" value="MOLYBDATE-BINDING PERIPLASMIC PROTEIN"/>
    <property type="match status" value="1"/>
</dbReference>
<dbReference type="RefSeq" id="WP_251870763.1">
    <property type="nucleotide sequence ID" value="NZ_CP098755.1"/>
</dbReference>
<keyword evidence="3 4" id="KW-0732">Signal</keyword>
<dbReference type="InterPro" id="IPR005950">
    <property type="entry name" value="ModA"/>
</dbReference>
<dbReference type="PIRSF" id="PIRSF004846">
    <property type="entry name" value="ModA"/>
    <property type="match status" value="1"/>
</dbReference>
<dbReference type="PROSITE" id="PS51257">
    <property type="entry name" value="PROKAR_LIPOPROTEIN"/>
    <property type="match status" value="1"/>
</dbReference>
<evidence type="ECO:0000256" key="1">
    <source>
        <dbReference type="ARBA" id="ARBA00009175"/>
    </source>
</evidence>
<dbReference type="Gene3D" id="3.40.190.10">
    <property type="entry name" value="Periplasmic binding protein-like II"/>
    <property type="match status" value="2"/>
</dbReference>
<feature type="signal peptide" evidence="4">
    <location>
        <begin position="1"/>
        <end position="22"/>
    </location>
</feature>
<evidence type="ECO:0000256" key="2">
    <source>
        <dbReference type="ARBA" id="ARBA00022723"/>
    </source>
</evidence>
<dbReference type="Pfam" id="PF13531">
    <property type="entry name" value="SBP_bac_11"/>
    <property type="match status" value="1"/>
</dbReference>